<dbReference type="SUPFAM" id="SSF64182">
    <property type="entry name" value="DHH phosphoesterases"/>
    <property type="match status" value="1"/>
</dbReference>
<dbReference type="Gene3D" id="3.90.1640.30">
    <property type="match status" value="1"/>
</dbReference>
<proteinExistence type="predicted"/>
<feature type="domain" description="DHHA1" evidence="2">
    <location>
        <begin position="281"/>
        <end position="370"/>
    </location>
</feature>
<organism evidence="3 4">
    <name type="scientific">Thermacetogenium phaeum</name>
    <dbReference type="NCBI Taxonomy" id="85874"/>
    <lineage>
        <taxon>Bacteria</taxon>
        <taxon>Bacillati</taxon>
        <taxon>Bacillota</taxon>
        <taxon>Clostridia</taxon>
        <taxon>Thermoanaerobacterales</taxon>
        <taxon>Thermoanaerobacteraceae</taxon>
        <taxon>Thermacetogenium</taxon>
    </lineage>
</organism>
<keyword evidence="3" id="KW-0540">Nuclease</keyword>
<dbReference type="AlphaFoldDB" id="A0A101FHJ3"/>
<dbReference type="GO" id="GO:0003676">
    <property type="term" value="F:nucleic acid binding"/>
    <property type="evidence" value="ECO:0007669"/>
    <property type="project" value="InterPro"/>
</dbReference>
<evidence type="ECO:0000313" key="4">
    <source>
        <dbReference type="Proteomes" id="UP000053326"/>
    </source>
</evidence>
<dbReference type="Proteomes" id="UP000053326">
    <property type="component" value="Unassembled WGS sequence"/>
</dbReference>
<dbReference type="Pfam" id="PF02272">
    <property type="entry name" value="DHHA1"/>
    <property type="match status" value="1"/>
</dbReference>
<dbReference type="Pfam" id="PF01368">
    <property type="entry name" value="DHH"/>
    <property type="match status" value="1"/>
</dbReference>
<dbReference type="InterPro" id="IPR001667">
    <property type="entry name" value="DDH_dom"/>
</dbReference>
<evidence type="ECO:0000259" key="1">
    <source>
        <dbReference type="Pfam" id="PF01368"/>
    </source>
</evidence>
<dbReference type="GO" id="GO:0004527">
    <property type="term" value="F:exonuclease activity"/>
    <property type="evidence" value="ECO:0007669"/>
    <property type="project" value="UniProtKB-KW"/>
</dbReference>
<dbReference type="InterPro" id="IPR051673">
    <property type="entry name" value="SSDNA_exonuclease_RecJ"/>
</dbReference>
<accession>A0A101FHJ3</accession>
<comment type="caution">
    <text evidence="3">The sequence shown here is derived from an EMBL/GenBank/DDBJ whole genome shotgun (WGS) entry which is preliminary data.</text>
</comment>
<feature type="domain" description="DDH" evidence="1">
    <location>
        <begin position="17"/>
        <end position="163"/>
    </location>
</feature>
<dbReference type="PANTHER" id="PTHR30255:SF2">
    <property type="entry name" value="SINGLE-STRANDED-DNA-SPECIFIC EXONUCLEASE RECJ"/>
    <property type="match status" value="1"/>
</dbReference>
<keyword evidence="3" id="KW-0269">Exonuclease</keyword>
<evidence type="ECO:0000259" key="2">
    <source>
        <dbReference type="Pfam" id="PF02272"/>
    </source>
</evidence>
<dbReference type="PATRIC" id="fig|85874.4.peg.1054"/>
<protein>
    <submittedName>
        <fullName evidence="3">Single-stranded-DNA-specific exonuclease RecJ</fullName>
    </submittedName>
</protein>
<keyword evidence="3" id="KW-0378">Hydrolase</keyword>
<dbReference type="PANTHER" id="PTHR30255">
    <property type="entry name" value="SINGLE-STRANDED-DNA-SPECIFIC EXONUCLEASE RECJ"/>
    <property type="match status" value="1"/>
</dbReference>
<dbReference type="Gene3D" id="3.10.310.30">
    <property type="match status" value="1"/>
</dbReference>
<gene>
    <name evidence="3" type="ORF">XD66_0151</name>
</gene>
<dbReference type="InterPro" id="IPR003156">
    <property type="entry name" value="DHHA1_dom"/>
</dbReference>
<reference evidence="4" key="1">
    <citation type="journal article" date="2015" name="MBio">
        <title>Genome-Resolved Metagenomic Analysis Reveals Roles for Candidate Phyla and Other Microbial Community Members in Biogeochemical Transformations in Oil Reservoirs.</title>
        <authorList>
            <person name="Hu P."/>
            <person name="Tom L."/>
            <person name="Singh A."/>
            <person name="Thomas B.C."/>
            <person name="Baker B.J."/>
            <person name="Piceno Y.M."/>
            <person name="Andersen G.L."/>
            <person name="Banfield J.F."/>
        </authorList>
    </citation>
    <scope>NUCLEOTIDE SEQUENCE [LARGE SCALE GENOMIC DNA]</scope>
</reference>
<evidence type="ECO:0000313" key="3">
    <source>
        <dbReference type="EMBL" id="KUK37147.1"/>
    </source>
</evidence>
<sequence length="543" mass="59522">MEAVARRLARAAAKKEKVLVLGDSDCDGICGTLIMTRFLTRCGANARPYIPARQDEGYGIQPSHVRRAVDDEFDLIVTVDNGISAFQAAETARALGIDLVVTDHHEPQGKLPEVPIVDPKLPGSVCYREYSGTGIAYLTCWAVARILGVPAPEEYLDLVALATVVDVCPLTGENFSLARRGLLQMRANLRPGLQALLNGGKGHPITGRTLSWIVGPLINSAGRYGNPLLAYRLLSARTVEEAEPLARELKRINAERKNMVEAVSKECLARCDGSAFPLIASPDWPEGVIGIAAGRLVEAVLRPAAVGVICGKIVRFSARSIGEFNLTAALEECQSRTKALKAFGGHKLAAGFSIDYANLHLVRDTLNDIARSQLQPEDRARWIEIDARLEAVPTPAEVERLDFLEPHGNENPEPTFYVHDHAVDVRSGAGWFLVRLNSGLKFFTSQPVEAGERIHTAISLAVDVYDGHKEIIGHAVDVRTFLCARDSLMRQYMLWRRGKDISEWAERIFSELGLERTGSNTRTSLFLSPTFLRFGVVKSGQDL</sequence>
<dbReference type="InterPro" id="IPR038763">
    <property type="entry name" value="DHH_sf"/>
</dbReference>
<dbReference type="EMBL" id="LGFO01000008">
    <property type="protein sequence ID" value="KUK37147.1"/>
    <property type="molecule type" value="Genomic_DNA"/>
</dbReference>
<name>A0A101FHJ3_9THEO</name>